<evidence type="ECO:0000313" key="7">
    <source>
        <dbReference type="EMBL" id="MBB4099228.1"/>
    </source>
</evidence>
<dbReference type="Gene3D" id="2.40.170.20">
    <property type="entry name" value="TonB-dependent receptor, beta-barrel domain"/>
    <property type="match status" value="1"/>
</dbReference>
<feature type="signal peptide" evidence="5">
    <location>
        <begin position="1"/>
        <end position="25"/>
    </location>
</feature>
<dbReference type="AlphaFoldDB" id="A0A7W6JTE1"/>
<dbReference type="InterPro" id="IPR012910">
    <property type="entry name" value="Plug_dom"/>
</dbReference>
<keyword evidence="2" id="KW-0813">Transport</keyword>
<reference evidence="7 8" key="1">
    <citation type="submission" date="2020-08" db="EMBL/GenBank/DDBJ databases">
        <title>Genomic Encyclopedia of Type Strains, Phase IV (KMG-IV): sequencing the most valuable type-strain genomes for metagenomic binning, comparative biology and taxonomic classification.</title>
        <authorList>
            <person name="Goeker M."/>
        </authorList>
    </citation>
    <scope>NUCLEOTIDE SEQUENCE [LARGE SCALE GENOMIC DNA]</scope>
    <source>
        <strain evidence="7 8">DSM 101806</strain>
    </source>
</reference>
<dbReference type="InterPro" id="IPR013784">
    <property type="entry name" value="Carb-bd-like_fold"/>
</dbReference>
<accession>A0A7W6JTE1</accession>
<feature type="chain" id="PRO_5031514823" evidence="5">
    <location>
        <begin position="26"/>
        <end position="1115"/>
    </location>
</feature>
<dbReference type="Gene3D" id="2.60.40.1120">
    <property type="entry name" value="Carboxypeptidase-like, regulatory domain"/>
    <property type="match status" value="1"/>
</dbReference>
<dbReference type="Pfam" id="PF07660">
    <property type="entry name" value="STN"/>
    <property type="match status" value="1"/>
</dbReference>
<dbReference type="SUPFAM" id="SSF56935">
    <property type="entry name" value="Porins"/>
    <property type="match status" value="1"/>
</dbReference>
<dbReference type="EMBL" id="JACIEH010000002">
    <property type="protein sequence ID" value="MBB4099228.1"/>
    <property type="molecule type" value="Genomic_DNA"/>
</dbReference>
<dbReference type="PANTHER" id="PTHR40980">
    <property type="entry name" value="PLUG DOMAIN-CONTAINING PROTEIN"/>
    <property type="match status" value="1"/>
</dbReference>
<dbReference type="GO" id="GO:0009279">
    <property type="term" value="C:cell outer membrane"/>
    <property type="evidence" value="ECO:0007669"/>
    <property type="project" value="UniProtKB-SubCell"/>
</dbReference>
<keyword evidence="4" id="KW-0998">Cell outer membrane</keyword>
<gene>
    <name evidence="7" type="ORF">GGR46_002792</name>
</gene>
<keyword evidence="3" id="KW-0472">Membrane</keyword>
<dbReference type="GO" id="GO:0030246">
    <property type="term" value="F:carbohydrate binding"/>
    <property type="evidence" value="ECO:0007669"/>
    <property type="project" value="InterPro"/>
</dbReference>
<keyword evidence="7" id="KW-0675">Receptor</keyword>
<dbReference type="Gene3D" id="3.55.50.30">
    <property type="match status" value="1"/>
</dbReference>
<dbReference type="Pfam" id="PF14905">
    <property type="entry name" value="OMP_b-brl_3"/>
    <property type="match status" value="1"/>
</dbReference>
<protein>
    <submittedName>
        <fullName evidence="7">TonB-dependent receptor</fullName>
    </submittedName>
</protein>
<dbReference type="Pfam" id="PF07715">
    <property type="entry name" value="Plug"/>
    <property type="match status" value="1"/>
</dbReference>
<comment type="caution">
    <text evidence="7">The sequence shown here is derived from an EMBL/GenBank/DDBJ whole genome shotgun (WGS) entry which is preliminary data.</text>
</comment>
<evidence type="ECO:0000259" key="6">
    <source>
        <dbReference type="SMART" id="SM00965"/>
    </source>
</evidence>
<dbReference type="RefSeq" id="WP_183998521.1">
    <property type="nucleotide sequence ID" value="NZ_JACIEH010000002.1"/>
</dbReference>
<keyword evidence="8" id="KW-1185">Reference proteome</keyword>
<dbReference type="InterPro" id="IPR036942">
    <property type="entry name" value="Beta-barrel_TonB_sf"/>
</dbReference>
<dbReference type="SMART" id="SM00965">
    <property type="entry name" value="STN"/>
    <property type="match status" value="1"/>
</dbReference>
<dbReference type="InterPro" id="IPR041700">
    <property type="entry name" value="OMP_b-brl_3"/>
</dbReference>
<dbReference type="SUPFAM" id="SSF49452">
    <property type="entry name" value="Starch-binding domain-like"/>
    <property type="match status" value="1"/>
</dbReference>
<proteinExistence type="predicted"/>
<dbReference type="Proteomes" id="UP000557392">
    <property type="component" value="Unassembled WGS sequence"/>
</dbReference>
<feature type="domain" description="Secretin/TonB short N-terminal" evidence="6">
    <location>
        <begin position="50"/>
        <end position="101"/>
    </location>
</feature>
<evidence type="ECO:0000313" key="8">
    <source>
        <dbReference type="Proteomes" id="UP000557392"/>
    </source>
</evidence>
<sequence length="1115" mass="120280">MFSRNAILSKTAILVACTAATPAFAQVRSFDIPAQAAVKAIPEFARQAQVQVLASARDLAGTRTPALKGTMDARQALRRLIAGTPLEIASDDGHIITLRSRRLPGRGQDRRVDGRGTIAGQVLNPASGEYLRAAVVELLAANGERRITSSGDAGAYRFNGVPAGHAIVTVHFTGYVTEDAEVQVHTRKTARLDFSLSESRVAGEQPSNHIVVNGMREDYAQEIMTQRKSMNIVDVLSTEAYGDIAGGNPAEFLKYMPGIDVDGTNGTSLYAFLRGLPAEYTRTQLNGMDVVSANAAAPAGYANSAAAARIFSYESISMSAIDSVTVYKTVSADNNADAPAGIIDLRTRRAYDRKKPALIFSVGGFTHQNMLDGTTHTGPDPRGYGRDRFLPEATFFYANSFFDRRLGVMLSLGYNNSYIEREQLTMSRNYVPTAKSPDPLAFTAMEFETSARQTTRRTASAVIDFQADDRLTVSLLGIAYRGDVYQNQSDATFTTGARTNGVSGDILSDYTTLNPATAKTFQAANTSQYKVNNGNIVAPSFEWNRGNVHLDGYFAYSDSKSYYDSPHMGQVTSFIPTVTSTGNFSAVKGSPSLAYTDWNVTQVSGPDWSRIGAYTLSATPQIRTTSGANAFIYEKSGGLNASYDAQFGNVPISFKAGFKVTDTVYRFGDTSGDNLYTYAGGLSNADFLAAVTGPYTRTSWDKSGAGFTSISGSSHVPMIDLGKLYDMFVANPGEWTHTLSAANYAAAYYANNTRFEENIKAAYGMATAKIGKLRLRAGLRAEWTANTSWGWSPLSATEVKAATVNGVKCAVTASTGIATTIPCVDYQFRTNGYRATRGDYFKLYPSASGKFTIGRGTDAELGYSRTILRPGLNAIAGSASVDDADRVISVPNPGLTPAMSDNLSVRLSHYFKSVGLLTAGFYYNRIDGLADLQEGLSAAEVGPAAGGYADDPAYADYTYATYRQLGVVRIKGIEVSFQHSFSWLPAPFDGLSVRGGFMHNEPSEPITRVGKNIGSAALMYEKGPVRLYVNMLWNDDKYRSTTPTWFQARTDLSVSGRIKLAKHWEAYVSVNNLLAQPYNVIVPGALATSAGGFPNHSAIFVQNGRTGTFGIRARL</sequence>
<evidence type="ECO:0000256" key="3">
    <source>
        <dbReference type="ARBA" id="ARBA00023136"/>
    </source>
</evidence>
<dbReference type="PANTHER" id="PTHR40980:SF4">
    <property type="entry name" value="TONB-DEPENDENT RECEPTOR-LIKE BETA-BARREL DOMAIN-CONTAINING PROTEIN"/>
    <property type="match status" value="1"/>
</dbReference>
<organism evidence="7 8">
    <name type="scientific">Sphingomonas kyeonggiensis</name>
    <dbReference type="NCBI Taxonomy" id="1268553"/>
    <lineage>
        <taxon>Bacteria</taxon>
        <taxon>Pseudomonadati</taxon>
        <taxon>Pseudomonadota</taxon>
        <taxon>Alphaproteobacteria</taxon>
        <taxon>Sphingomonadales</taxon>
        <taxon>Sphingomonadaceae</taxon>
        <taxon>Sphingomonas</taxon>
    </lineage>
</organism>
<keyword evidence="5" id="KW-0732">Signal</keyword>
<dbReference type="Gene3D" id="2.170.130.10">
    <property type="entry name" value="TonB-dependent receptor, plug domain"/>
    <property type="match status" value="1"/>
</dbReference>
<dbReference type="Pfam" id="PF13620">
    <property type="entry name" value="CarboxypepD_reg"/>
    <property type="match status" value="1"/>
</dbReference>
<evidence type="ECO:0000256" key="2">
    <source>
        <dbReference type="ARBA" id="ARBA00022448"/>
    </source>
</evidence>
<evidence type="ECO:0000256" key="1">
    <source>
        <dbReference type="ARBA" id="ARBA00004442"/>
    </source>
</evidence>
<evidence type="ECO:0000256" key="5">
    <source>
        <dbReference type="SAM" id="SignalP"/>
    </source>
</evidence>
<dbReference type="InterPro" id="IPR037066">
    <property type="entry name" value="Plug_dom_sf"/>
</dbReference>
<dbReference type="InterPro" id="IPR011662">
    <property type="entry name" value="Secretin/TonB_short_N"/>
</dbReference>
<comment type="subcellular location">
    <subcellularLocation>
        <location evidence="1">Cell outer membrane</location>
    </subcellularLocation>
</comment>
<evidence type="ECO:0000256" key="4">
    <source>
        <dbReference type="ARBA" id="ARBA00023237"/>
    </source>
</evidence>
<name>A0A7W6JTE1_9SPHN</name>